<name>A0A7Z0J2S8_9MICC</name>
<dbReference type="EMBL" id="JACCFQ010000001">
    <property type="protein sequence ID" value="NYJ16174.1"/>
    <property type="molecule type" value="Genomic_DNA"/>
</dbReference>
<dbReference type="RefSeq" id="WP_179441168.1">
    <property type="nucleotide sequence ID" value="NZ_BAAALK010000006.1"/>
</dbReference>
<sequence>MATGVAGAAASVPSVAEQAASDLENSQVLDDAAREAINEDLTAVGQETLTADAHALGFNAEGDAVVVLDDGSEVQLASAGSMEDEMTAASAANAGIESSAQAQSSSKGALGGIASTIAGCTGGVIGFDAIVSILEKRVSYWALVKFIGGKIGPGLAISCVAGAGGALAVYMGW</sequence>
<dbReference type="AlphaFoldDB" id="A0A7Z0J2S8"/>
<evidence type="ECO:0000313" key="1">
    <source>
        <dbReference type="EMBL" id="NYJ16174.1"/>
    </source>
</evidence>
<dbReference type="Proteomes" id="UP000560069">
    <property type="component" value="Unassembled WGS sequence"/>
</dbReference>
<accession>A0A7Z0J2S8</accession>
<comment type="caution">
    <text evidence="1">The sequence shown here is derived from an EMBL/GenBank/DDBJ whole genome shotgun (WGS) entry which is preliminary data.</text>
</comment>
<proteinExistence type="predicted"/>
<reference evidence="1 2" key="1">
    <citation type="submission" date="2020-07" db="EMBL/GenBank/DDBJ databases">
        <title>Sequencing the genomes of 1000 actinobacteria strains.</title>
        <authorList>
            <person name="Klenk H.-P."/>
        </authorList>
    </citation>
    <scope>NUCLEOTIDE SEQUENCE [LARGE SCALE GENOMIC DNA]</scope>
    <source>
        <strain evidence="1 2">DSM 15664</strain>
    </source>
</reference>
<organism evidence="1 2">
    <name type="scientific">Nesterenkonia sandarakina</name>
    <dbReference type="NCBI Taxonomy" id="272918"/>
    <lineage>
        <taxon>Bacteria</taxon>
        <taxon>Bacillati</taxon>
        <taxon>Actinomycetota</taxon>
        <taxon>Actinomycetes</taxon>
        <taxon>Micrococcales</taxon>
        <taxon>Micrococcaceae</taxon>
        <taxon>Nesterenkonia</taxon>
    </lineage>
</organism>
<protein>
    <submittedName>
        <fullName evidence="1">Uncharacterized protein</fullName>
    </submittedName>
</protein>
<gene>
    <name evidence="1" type="ORF">HNR11_000708</name>
</gene>
<evidence type="ECO:0000313" key="2">
    <source>
        <dbReference type="Proteomes" id="UP000560069"/>
    </source>
</evidence>
<keyword evidence="2" id="KW-1185">Reference proteome</keyword>